<organism evidence="6 7">
    <name type="scientific">Nannocystis punicea</name>
    <dbReference type="NCBI Taxonomy" id="2995304"/>
    <lineage>
        <taxon>Bacteria</taxon>
        <taxon>Pseudomonadati</taxon>
        <taxon>Myxococcota</taxon>
        <taxon>Polyangia</taxon>
        <taxon>Nannocystales</taxon>
        <taxon>Nannocystaceae</taxon>
        <taxon>Nannocystis</taxon>
    </lineage>
</organism>
<evidence type="ECO:0000313" key="7">
    <source>
        <dbReference type="Proteomes" id="UP001164459"/>
    </source>
</evidence>
<evidence type="ECO:0000256" key="4">
    <source>
        <dbReference type="ARBA" id="ARBA00022833"/>
    </source>
</evidence>
<dbReference type="Pfam" id="PF00413">
    <property type="entry name" value="Peptidase_M10"/>
    <property type="match status" value="1"/>
</dbReference>
<name>A0ABY7H979_9BACT</name>
<dbReference type="RefSeq" id="WP_269037991.1">
    <property type="nucleotide sequence ID" value="NZ_CP114040.1"/>
</dbReference>
<dbReference type="PROSITE" id="PS51257">
    <property type="entry name" value="PROKAR_LIPOPROTEIN"/>
    <property type="match status" value="1"/>
</dbReference>
<evidence type="ECO:0000256" key="1">
    <source>
        <dbReference type="ARBA" id="ARBA00022670"/>
    </source>
</evidence>
<dbReference type="SUPFAM" id="SSF55486">
    <property type="entry name" value="Metalloproteases ('zincins'), catalytic domain"/>
    <property type="match status" value="1"/>
</dbReference>
<feature type="domain" description="Peptidase M10 metallopeptidase" evidence="5">
    <location>
        <begin position="211"/>
        <end position="313"/>
    </location>
</feature>
<keyword evidence="4" id="KW-0862">Zinc</keyword>
<protein>
    <submittedName>
        <fullName evidence="6">Matrixin family metalloprotease</fullName>
        <ecNumber evidence="6">3.4.24.-</ecNumber>
    </submittedName>
</protein>
<accession>A0ABY7H979</accession>
<dbReference type="InterPro" id="IPR024079">
    <property type="entry name" value="MetalloPept_cat_dom_sf"/>
</dbReference>
<evidence type="ECO:0000256" key="2">
    <source>
        <dbReference type="ARBA" id="ARBA00022723"/>
    </source>
</evidence>
<evidence type="ECO:0000256" key="3">
    <source>
        <dbReference type="ARBA" id="ARBA00022801"/>
    </source>
</evidence>
<keyword evidence="7" id="KW-1185">Reference proteome</keyword>
<proteinExistence type="predicted"/>
<keyword evidence="1" id="KW-0645">Protease</keyword>
<dbReference type="InterPro" id="IPR001818">
    <property type="entry name" value="Pept_M10_metallopeptidase"/>
</dbReference>
<keyword evidence="3 6" id="KW-0378">Hydrolase</keyword>
<sequence>MTRMRTTKTLDLPLLAMLLAIGCVEEGEAVPDDDDAPIDVGVDVEEDEEGQLGGELDGLAAIPPPPGTSVWSETLYDDGSTRQFMLHTTPEGEVVFEELVEDRISAGPPEESTALDACSDDAYILTGWRWESKLRWYFHAGSTPSELTADDAEKAIKAATSNITGSHNSCGLADEVGASHEYLGRKSKAANISTGGNCLAADGVNVVSFGDLPAGTLATACVWFSGGVAKEGDVQLNKADHEWTTSPGSATCAQQFSVRAVMTHERGHTFGLGHVGEGSHGRLTMSPTIDGPCQDSESTLGEGDVAGLRALYG</sequence>
<evidence type="ECO:0000313" key="6">
    <source>
        <dbReference type="EMBL" id="WAS95645.1"/>
    </source>
</evidence>
<reference evidence="6" key="1">
    <citation type="submission" date="2022-11" db="EMBL/GenBank/DDBJ databases">
        <title>Minimal conservation of predation-associated metabolite biosynthetic gene clusters underscores biosynthetic potential of Myxococcota including descriptions for ten novel species: Archangium lansinium sp. nov., Myxococcus landrumus sp. nov., Nannocystis bai.</title>
        <authorList>
            <person name="Ahearne A."/>
            <person name="Stevens C."/>
            <person name="Dowd S."/>
        </authorList>
    </citation>
    <scope>NUCLEOTIDE SEQUENCE</scope>
    <source>
        <strain evidence="6">Fl3</strain>
    </source>
</reference>
<keyword evidence="6" id="KW-0482">Metalloprotease</keyword>
<evidence type="ECO:0000259" key="5">
    <source>
        <dbReference type="Pfam" id="PF00413"/>
    </source>
</evidence>
<keyword evidence="2" id="KW-0479">Metal-binding</keyword>
<dbReference type="GO" id="GO:0008237">
    <property type="term" value="F:metallopeptidase activity"/>
    <property type="evidence" value="ECO:0007669"/>
    <property type="project" value="UniProtKB-KW"/>
</dbReference>
<dbReference type="Gene3D" id="3.40.390.10">
    <property type="entry name" value="Collagenase (Catalytic Domain)"/>
    <property type="match status" value="1"/>
</dbReference>
<gene>
    <name evidence="6" type="ORF">O0S08_05735</name>
</gene>
<dbReference type="EC" id="3.4.24.-" evidence="6"/>
<dbReference type="Proteomes" id="UP001164459">
    <property type="component" value="Chromosome"/>
</dbReference>
<dbReference type="EMBL" id="CP114040">
    <property type="protein sequence ID" value="WAS95645.1"/>
    <property type="molecule type" value="Genomic_DNA"/>
</dbReference>